<evidence type="ECO:0000256" key="2">
    <source>
        <dbReference type="ARBA" id="ARBA00006464"/>
    </source>
</evidence>
<dbReference type="OrthoDB" id="9808602at2"/>
<evidence type="ECO:0000313" key="11">
    <source>
        <dbReference type="EMBL" id="PRY89320.1"/>
    </source>
</evidence>
<evidence type="ECO:0000313" key="12">
    <source>
        <dbReference type="Proteomes" id="UP000238392"/>
    </source>
</evidence>
<name>A0A2T0WRK9_9RHOB</name>
<evidence type="ECO:0000256" key="1">
    <source>
        <dbReference type="ARBA" id="ARBA00004236"/>
    </source>
</evidence>
<keyword evidence="3" id="KW-1003">Cell membrane</keyword>
<evidence type="ECO:0000256" key="3">
    <source>
        <dbReference type="ARBA" id="ARBA00022475"/>
    </source>
</evidence>
<dbReference type="PANTHER" id="PTHR30576:SF4">
    <property type="entry name" value="UNDECAPRENYL-PHOSPHATE GALACTOSE PHOSPHOTRANSFERASE"/>
    <property type="match status" value="1"/>
</dbReference>
<dbReference type="PANTHER" id="PTHR30576">
    <property type="entry name" value="COLANIC BIOSYNTHESIS UDP-GLUCOSE LIPID CARRIER TRANSFERASE"/>
    <property type="match status" value="1"/>
</dbReference>
<keyword evidence="5 9" id="KW-0812">Transmembrane</keyword>
<keyword evidence="7 9" id="KW-0472">Membrane</keyword>
<keyword evidence="4 11" id="KW-0808">Transferase</keyword>
<evidence type="ECO:0000256" key="7">
    <source>
        <dbReference type="ARBA" id="ARBA00023136"/>
    </source>
</evidence>
<comment type="similarity">
    <text evidence="2">Belongs to the bacterial sugar transferase family.</text>
</comment>
<comment type="caution">
    <text evidence="11">The sequence shown here is derived from an EMBL/GenBank/DDBJ whole genome shotgun (WGS) entry which is preliminary data.</text>
</comment>
<dbReference type="GO" id="GO:0016780">
    <property type="term" value="F:phosphotransferase activity, for other substituted phosphate groups"/>
    <property type="evidence" value="ECO:0007669"/>
    <property type="project" value="TreeGrafter"/>
</dbReference>
<evidence type="ECO:0000256" key="6">
    <source>
        <dbReference type="ARBA" id="ARBA00022989"/>
    </source>
</evidence>
<dbReference type="EMBL" id="PVTQ01000006">
    <property type="protein sequence ID" value="PRY89320.1"/>
    <property type="molecule type" value="Genomic_DNA"/>
</dbReference>
<dbReference type="GO" id="GO:0005886">
    <property type="term" value="C:plasma membrane"/>
    <property type="evidence" value="ECO:0007669"/>
    <property type="project" value="UniProtKB-SubCell"/>
</dbReference>
<dbReference type="InterPro" id="IPR003362">
    <property type="entry name" value="Bact_transf"/>
</dbReference>
<dbReference type="Pfam" id="PF02397">
    <property type="entry name" value="Bac_transf"/>
    <property type="match status" value="1"/>
</dbReference>
<keyword evidence="6 9" id="KW-1133">Transmembrane helix</keyword>
<evidence type="ECO:0000259" key="10">
    <source>
        <dbReference type="Pfam" id="PF02397"/>
    </source>
</evidence>
<feature type="transmembrane region" description="Helical" evidence="9">
    <location>
        <begin position="55"/>
        <end position="80"/>
    </location>
</feature>
<organism evidence="11 12">
    <name type="scientific">Donghicola tyrosinivorans</name>
    <dbReference type="NCBI Taxonomy" id="1652492"/>
    <lineage>
        <taxon>Bacteria</taxon>
        <taxon>Pseudomonadati</taxon>
        <taxon>Pseudomonadota</taxon>
        <taxon>Alphaproteobacteria</taxon>
        <taxon>Rhodobacterales</taxon>
        <taxon>Roseobacteraceae</taxon>
        <taxon>Donghicola</taxon>
    </lineage>
</organism>
<gene>
    <name evidence="11" type="ORF">CLV74_10622</name>
</gene>
<evidence type="ECO:0000256" key="9">
    <source>
        <dbReference type="SAM" id="Phobius"/>
    </source>
</evidence>
<evidence type="ECO:0000256" key="8">
    <source>
        <dbReference type="ARBA" id="ARBA00023169"/>
    </source>
</evidence>
<comment type="subcellular location">
    <subcellularLocation>
        <location evidence="1">Cell membrane</location>
    </subcellularLocation>
</comment>
<keyword evidence="12" id="KW-1185">Reference proteome</keyword>
<feature type="domain" description="Bacterial sugar transferase" evidence="10">
    <location>
        <begin position="48"/>
        <end position="240"/>
    </location>
</feature>
<dbReference type="Proteomes" id="UP000238392">
    <property type="component" value="Unassembled WGS sequence"/>
</dbReference>
<accession>A0A2T0WRK9</accession>
<reference evidence="11 12" key="1">
    <citation type="submission" date="2018-03" db="EMBL/GenBank/DDBJ databases">
        <title>Genomic Encyclopedia of Archaeal and Bacterial Type Strains, Phase II (KMG-II): from individual species to whole genera.</title>
        <authorList>
            <person name="Goeker M."/>
        </authorList>
    </citation>
    <scope>NUCLEOTIDE SEQUENCE [LARGE SCALE GENOMIC DNA]</scope>
    <source>
        <strain evidence="11 12">DSM 100212</strain>
    </source>
</reference>
<proteinExistence type="inferred from homology"/>
<evidence type="ECO:0000256" key="4">
    <source>
        <dbReference type="ARBA" id="ARBA00022679"/>
    </source>
</evidence>
<keyword evidence="8" id="KW-0270">Exopolysaccharide synthesis</keyword>
<dbReference type="GO" id="GO:0000271">
    <property type="term" value="P:polysaccharide biosynthetic process"/>
    <property type="evidence" value="ECO:0007669"/>
    <property type="project" value="UniProtKB-KW"/>
</dbReference>
<evidence type="ECO:0000256" key="5">
    <source>
        <dbReference type="ARBA" id="ARBA00022692"/>
    </source>
</evidence>
<sequence length="245" mass="27442">MTLSDVSFTADSVSYATPKAASSGYRQSSTAPRVAACRRDQTYARRFKRAFDVTVTLLLLLVSAPVLVPLIGGALLLVSLDGHSPFYKQTRIGRNGKPYQLIKIRSMVPNADEVFEAYLNSNPAARTEWEHHQKLRHDPRVTRIGQLLRRTSLDELPQIWNVLRGEMSLIGPRPMMVSQARLYPGLSYYALRPGITGLWQVSGRHNTCFSDRAIYDDAYLTHISFGMDFVILLRTVGVVLRGNGC</sequence>
<protein>
    <submittedName>
        <fullName evidence="11">Lipopolysaccharide/colanic/teichoic acid biosynthesis glycosyltransferase</fullName>
    </submittedName>
</protein>
<dbReference type="AlphaFoldDB" id="A0A2T0WRK9"/>